<evidence type="ECO:0000313" key="2">
    <source>
        <dbReference type="Proteomes" id="UP000193411"/>
    </source>
</evidence>
<dbReference type="OrthoDB" id="5558316at2759"/>
<name>A0A1Y2I0Z5_9FUNG</name>
<evidence type="ECO:0000313" key="1">
    <source>
        <dbReference type="EMBL" id="ORZ40527.1"/>
    </source>
</evidence>
<feature type="non-terminal residue" evidence="1">
    <location>
        <position position="205"/>
    </location>
</feature>
<comment type="caution">
    <text evidence="1">The sequence shown here is derived from an EMBL/GenBank/DDBJ whole genome shotgun (WGS) entry which is preliminary data.</text>
</comment>
<dbReference type="EMBL" id="MCFL01000003">
    <property type="protein sequence ID" value="ORZ40527.1"/>
    <property type="molecule type" value="Genomic_DNA"/>
</dbReference>
<dbReference type="Proteomes" id="UP000193411">
    <property type="component" value="Unassembled WGS sequence"/>
</dbReference>
<dbReference type="AlphaFoldDB" id="A0A1Y2I0Z5"/>
<gene>
    <name evidence="1" type="ORF">BCR44DRAFT_294570</name>
</gene>
<sequence length="205" mass="22668">MLASIKSSLKSFGNKSIDTHVRPPVQSRATQQLEHVRAQLIARLPAELKARTIEAARDYVDNDDGAGMSALVAKFIRRNLLDSPDGGAKLDEVIAKVTLELTPKIIEASDHLDERATEAGIRELKEALHLIPDQDGESKRDRALQEDLDRALDEPEDAMAVELARFWPTVTPAAPEAPRGERLASKTRVLVRKLTAKLLPKIMRS</sequence>
<keyword evidence="2" id="KW-1185">Reference proteome</keyword>
<reference evidence="1 2" key="1">
    <citation type="submission" date="2016-07" db="EMBL/GenBank/DDBJ databases">
        <title>Pervasive Adenine N6-methylation of Active Genes in Fungi.</title>
        <authorList>
            <consortium name="DOE Joint Genome Institute"/>
            <person name="Mondo S.J."/>
            <person name="Dannebaum R.O."/>
            <person name="Kuo R.C."/>
            <person name="Labutti K."/>
            <person name="Haridas S."/>
            <person name="Kuo A."/>
            <person name="Salamov A."/>
            <person name="Ahrendt S.R."/>
            <person name="Lipzen A."/>
            <person name="Sullivan W."/>
            <person name="Andreopoulos W.B."/>
            <person name="Clum A."/>
            <person name="Lindquist E."/>
            <person name="Daum C."/>
            <person name="Ramamoorthy G.K."/>
            <person name="Gryganskyi A."/>
            <person name="Culley D."/>
            <person name="Magnuson J.K."/>
            <person name="James T.Y."/>
            <person name="O'Malley M.A."/>
            <person name="Stajich J.E."/>
            <person name="Spatafora J.W."/>
            <person name="Visel A."/>
            <person name="Grigoriev I.V."/>
        </authorList>
    </citation>
    <scope>NUCLEOTIDE SEQUENCE [LARGE SCALE GENOMIC DNA]</scope>
    <source>
        <strain evidence="1 2">PL171</strain>
    </source>
</reference>
<protein>
    <submittedName>
        <fullName evidence="1">Uncharacterized protein</fullName>
    </submittedName>
</protein>
<accession>A0A1Y2I0Z5</accession>
<proteinExistence type="predicted"/>
<organism evidence="1 2">
    <name type="scientific">Catenaria anguillulae PL171</name>
    <dbReference type="NCBI Taxonomy" id="765915"/>
    <lineage>
        <taxon>Eukaryota</taxon>
        <taxon>Fungi</taxon>
        <taxon>Fungi incertae sedis</taxon>
        <taxon>Blastocladiomycota</taxon>
        <taxon>Blastocladiomycetes</taxon>
        <taxon>Blastocladiales</taxon>
        <taxon>Catenariaceae</taxon>
        <taxon>Catenaria</taxon>
    </lineage>
</organism>